<dbReference type="Proteomes" id="UP000031971">
    <property type="component" value="Unassembled WGS sequence"/>
</dbReference>
<feature type="domain" description="O-GlcNAc transferase C-terminal" evidence="9">
    <location>
        <begin position="384"/>
        <end position="546"/>
    </location>
</feature>
<dbReference type="Gene3D" id="1.25.40.10">
    <property type="entry name" value="Tetratricopeptide repeat domain"/>
    <property type="match status" value="3"/>
</dbReference>
<evidence type="ECO:0000256" key="4">
    <source>
        <dbReference type="ARBA" id="ARBA00022676"/>
    </source>
</evidence>
<dbReference type="InterPro" id="IPR019734">
    <property type="entry name" value="TPR_rpt"/>
</dbReference>
<dbReference type="PROSITE" id="PS50005">
    <property type="entry name" value="TPR"/>
    <property type="match status" value="6"/>
</dbReference>
<dbReference type="AlphaFoldDB" id="A0A0C2YFU2"/>
<dbReference type="PANTHER" id="PTHR44998:SF1">
    <property type="entry name" value="UDP-N-ACETYLGLUCOSAMINE--PEPTIDE N-ACETYLGLUCOSAMINYLTRANSFERASE 110 KDA SUBUNIT"/>
    <property type="match status" value="1"/>
</dbReference>
<evidence type="ECO:0000256" key="6">
    <source>
        <dbReference type="ARBA" id="ARBA00022737"/>
    </source>
</evidence>
<dbReference type="Gene3D" id="3.40.50.2000">
    <property type="entry name" value="Glycogen Phosphorylase B"/>
    <property type="match status" value="1"/>
</dbReference>
<keyword evidence="6" id="KW-0677">Repeat</keyword>
<dbReference type="PROSITE" id="PS50293">
    <property type="entry name" value="TPR_REGION"/>
    <property type="match status" value="1"/>
</dbReference>
<dbReference type="EMBL" id="JXSL01000027">
    <property type="protein sequence ID" value="KIL98584.1"/>
    <property type="molecule type" value="Genomic_DNA"/>
</dbReference>
<comment type="pathway">
    <text evidence="1">Protein modification; protein glycosylation.</text>
</comment>
<evidence type="ECO:0000256" key="5">
    <source>
        <dbReference type="ARBA" id="ARBA00022679"/>
    </source>
</evidence>
<feature type="repeat" description="TPR" evidence="8">
    <location>
        <begin position="211"/>
        <end position="244"/>
    </location>
</feature>
<feature type="repeat" description="TPR" evidence="8">
    <location>
        <begin position="279"/>
        <end position="312"/>
    </location>
</feature>
<dbReference type="STRING" id="272627.CCC_02034"/>
<dbReference type="SUPFAM" id="SSF48452">
    <property type="entry name" value="TPR-like"/>
    <property type="match status" value="1"/>
</dbReference>
<dbReference type="RefSeq" id="WP_052473066.1">
    <property type="nucleotide sequence ID" value="NZ_JXSL01000027.1"/>
</dbReference>
<evidence type="ECO:0000256" key="7">
    <source>
        <dbReference type="ARBA" id="ARBA00022803"/>
    </source>
</evidence>
<feature type="repeat" description="TPR" evidence="8">
    <location>
        <begin position="41"/>
        <end position="74"/>
    </location>
</feature>
<accession>A0A0C2YFU2</accession>
<feature type="repeat" description="TPR" evidence="8">
    <location>
        <begin position="143"/>
        <end position="176"/>
    </location>
</feature>
<comment type="caution">
    <text evidence="10">The sequence shown here is derived from an EMBL/GenBank/DDBJ whole genome shotgun (WGS) entry which is preliminary data.</text>
</comment>
<dbReference type="Pfam" id="PF13432">
    <property type="entry name" value="TPR_16"/>
    <property type="match status" value="5"/>
</dbReference>
<keyword evidence="4" id="KW-0328">Glycosyltransferase</keyword>
<feature type="domain" description="O-GlcNAc transferase C-terminal" evidence="9">
    <location>
        <begin position="556"/>
        <end position="743"/>
    </location>
</feature>
<dbReference type="EC" id="2.4.1.255" evidence="3"/>
<keyword evidence="11" id="KW-1185">Reference proteome</keyword>
<evidence type="ECO:0000256" key="1">
    <source>
        <dbReference type="ARBA" id="ARBA00004922"/>
    </source>
</evidence>
<organism evidence="10 11">
    <name type="scientific">Paramagnetospirillum magnetotacticum MS-1</name>
    <dbReference type="NCBI Taxonomy" id="272627"/>
    <lineage>
        <taxon>Bacteria</taxon>
        <taxon>Pseudomonadati</taxon>
        <taxon>Pseudomonadota</taxon>
        <taxon>Alphaproteobacteria</taxon>
        <taxon>Rhodospirillales</taxon>
        <taxon>Magnetospirillaceae</taxon>
        <taxon>Paramagnetospirillum</taxon>
    </lineage>
</organism>
<proteinExistence type="inferred from homology"/>
<reference evidence="10 11" key="1">
    <citation type="submission" date="2015-01" db="EMBL/GenBank/DDBJ databases">
        <title>Genome Sequence of Magnetospirillum magnetotacticum Strain MS-1.</title>
        <authorList>
            <person name="Marinov G.K."/>
            <person name="Smalley M.D."/>
            <person name="DeSalvo G."/>
        </authorList>
    </citation>
    <scope>NUCLEOTIDE SEQUENCE [LARGE SCALE GENOMIC DNA]</scope>
    <source>
        <strain evidence="10 11">MS-1</strain>
    </source>
</reference>
<dbReference type="InterPro" id="IPR029489">
    <property type="entry name" value="OGT/SEC/SPY_C"/>
</dbReference>
<evidence type="ECO:0000259" key="9">
    <source>
        <dbReference type="Pfam" id="PF13844"/>
    </source>
</evidence>
<evidence type="ECO:0000313" key="11">
    <source>
        <dbReference type="Proteomes" id="UP000031971"/>
    </source>
</evidence>
<dbReference type="PANTHER" id="PTHR44998">
    <property type="match status" value="1"/>
</dbReference>
<comment type="similarity">
    <text evidence="2">Belongs to the glycosyltransferase 41 family. O-GlcNAc transferase subfamily.</text>
</comment>
<evidence type="ECO:0000256" key="8">
    <source>
        <dbReference type="PROSITE-ProRule" id="PRU00339"/>
    </source>
</evidence>
<evidence type="ECO:0000313" key="10">
    <source>
        <dbReference type="EMBL" id="KIL98584.1"/>
    </source>
</evidence>
<gene>
    <name evidence="10" type="ORF">CCC_02034</name>
</gene>
<feature type="repeat" description="TPR" evidence="8">
    <location>
        <begin position="177"/>
        <end position="210"/>
    </location>
</feature>
<dbReference type="Gene3D" id="3.40.50.11380">
    <property type="match status" value="1"/>
</dbReference>
<dbReference type="GO" id="GO:0097363">
    <property type="term" value="F:protein O-acetylglucosaminyltransferase activity"/>
    <property type="evidence" value="ECO:0007669"/>
    <property type="project" value="UniProtKB-EC"/>
</dbReference>
<evidence type="ECO:0000256" key="2">
    <source>
        <dbReference type="ARBA" id="ARBA00005386"/>
    </source>
</evidence>
<protein>
    <recommendedName>
        <fullName evidence="3">protein O-GlcNAc transferase</fullName>
        <ecNumber evidence="3">2.4.1.255</ecNumber>
    </recommendedName>
</protein>
<keyword evidence="5" id="KW-0808">Transferase</keyword>
<dbReference type="SMART" id="SM00028">
    <property type="entry name" value="TPR"/>
    <property type="match status" value="9"/>
</dbReference>
<dbReference type="Pfam" id="PF13844">
    <property type="entry name" value="Glyco_transf_41"/>
    <property type="match status" value="2"/>
</dbReference>
<evidence type="ECO:0000256" key="3">
    <source>
        <dbReference type="ARBA" id="ARBA00011970"/>
    </source>
</evidence>
<feature type="repeat" description="TPR" evidence="8">
    <location>
        <begin position="245"/>
        <end position="278"/>
    </location>
</feature>
<keyword evidence="7 8" id="KW-0802">TPR repeat</keyword>
<dbReference type="InterPro" id="IPR011990">
    <property type="entry name" value="TPR-like_helical_dom_sf"/>
</dbReference>
<dbReference type="OrthoDB" id="146908at2"/>
<name>A0A0C2YFU2_PARME</name>
<sequence length="767" mass="84019">MGAHSPFPPLFAEAVQCFQRGDLDGAERRCKRLIEGNPQFPPSFDLLGNIHLRRGAFAEAEAAFEGALRIDSANPEFRVNLATAQSRRGLFQEAAANTRLVLTRFAGHARALSVLGPALRNLKKYDEAVECGKATVAAVPQFAPAHAELGAALAGAERYEEALGCYERALALAPDFAEAWCAKGRVLFALKRESDAEKAMREALRCKPDLVPAHMGLGEFLAAMGRHDDAAAHFRRAVEIQPANADAACALGAELQAAFRIEAATEAYRHALAVDPDLVAALVGLGRVHLEAGRDHEAVPLLERAYRLSPDEGGILDMLVLARLQLCAWDGLEPLRAALLERIRADRMVVNPFVAILADADSAHQDLAARQWARIVTPADAPLFRHVPPEPEPGRRLRIGYMSSDLHDHPLAHLMVGIFENHDRARFEMRAYSLGYDDGSPMRRRIAACFDEVVQIDQMGGAEAARRIQTDGIDILVDLNGYTNHGNPAVLAYRPAPIQVNFQGYAATLGADFMDYIIGDPVTLPLSEQPHFAEAIVQMPYSYHPGTVTRSMAESVPKRSDFGLPEAGFVFCCFNNAGKFTPEVFAVWMRLLKAVPDSVLWLLDRNGTVKDNILAQVDAHGVDRGRVVLAPRVPLPLHLARQQLADLFLDTLPYNAHVTASDALWAGLPLLTCLGHAFAGRVAGSLLKVLELDELITTDLEQYEARALELARDRGRLDGLRARLMANKASSPLFDVALYTRHLEAAYASMWERWCAGRAPEPFVITP</sequence>